<dbReference type="AlphaFoldDB" id="A0A934I8P7"/>
<dbReference type="Proteomes" id="UP000645966">
    <property type="component" value="Unassembled WGS sequence"/>
</dbReference>
<organism evidence="2 3">
    <name type="scientific">Corynebacterium meridianum</name>
    <dbReference type="NCBI Taxonomy" id="2765363"/>
    <lineage>
        <taxon>Bacteria</taxon>
        <taxon>Bacillati</taxon>
        <taxon>Actinomycetota</taxon>
        <taxon>Actinomycetes</taxon>
        <taxon>Mycobacteriales</taxon>
        <taxon>Corynebacteriaceae</taxon>
        <taxon>Corynebacterium</taxon>
    </lineage>
</organism>
<keyword evidence="1" id="KW-1133">Transmembrane helix</keyword>
<feature type="transmembrane region" description="Helical" evidence="1">
    <location>
        <begin position="255"/>
        <end position="282"/>
    </location>
</feature>
<dbReference type="RefSeq" id="WP_198739328.1">
    <property type="nucleotide sequence ID" value="NZ_JAEIOS010000015.1"/>
</dbReference>
<feature type="transmembrane region" description="Helical" evidence="1">
    <location>
        <begin position="117"/>
        <end position="141"/>
    </location>
</feature>
<keyword evidence="1" id="KW-0812">Transmembrane</keyword>
<reference evidence="2" key="1">
    <citation type="submission" date="2020-12" db="EMBL/GenBank/DDBJ databases">
        <title>Genome public.</title>
        <authorList>
            <person name="Sun Q."/>
        </authorList>
    </citation>
    <scope>NUCLEOTIDE SEQUENCE</scope>
    <source>
        <strain evidence="2">CCM 8863</strain>
    </source>
</reference>
<evidence type="ECO:0000313" key="2">
    <source>
        <dbReference type="EMBL" id="MBI8990324.1"/>
    </source>
</evidence>
<feature type="transmembrane region" description="Helical" evidence="1">
    <location>
        <begin position="45"/>
        <end position="67"/>
    </location>
</feature>
<accession>A0A934I8P7</accession>
<gene>
    <name evidence="2" type="ORF">JDV75_11225</name>
</gene>
<keyword evidence="1" id="KW-0472">Membrane</keyword>
<evidence type="ECO:0000256" key="1">
    <source>
        <dbReference type="SAM" id="Phobius"/>
    </source>
</evidence>
<feature type="transmembrane region" description="Helical" evidence="1">
    <location>
        <begin position="221"/>
        <end position="243"/>
    </location>
</feature>
<proteinExistence type="predicted"/>
<protein>
    <submittedName>
        <fullName evidence="2">Uncharacterized protein</fullName>
    </submittedName>
</protein>
<evidence type="ECO:0000313" key="3">
    <source>
        <dbReference type="Proteomes" id="UP000645966"/>
    </source>
</evidence>
<feature type="transmembrane region" description="Helical" evidence="1">
    <location>
        <begin position="73"/>
        <end position="96"/>
    </location>
</feature>
<dbReference type="EMBL" id="JAEIOS010000015">
    <property type="protein sequence ID" value="MBI8990324.1"/>
    <property type="molecule type" value="Genomic_DNA"/>
</dbReference>
<feature type="transmembrane region" description="Helical" evidence="1">
    <location>
        <begin position="6"/>
        <end position="24"/>
    </location>
</feature>
<name>A0A934I8P7_9CORY</name>
<keyword evidence="3" id="KW-1185">Reference proteome</keyword>
<feature type="transmembrane region" description="Helical" evidence="1">
    <location>
        <begin position="177"/>
        <end position="200"/>
    </location>
</feature>
<sequence>MTPVLPLVVIVLGGIAGAVSARYMRGRGVPDGTSTATESPVVARYRRWIAGGVVAGSVTVVLGVLLFTGLGMGLVLAPAEFAVVVLTTSALAVATVRPRQGARRRAPLATRTLRSTAGTVHLAVALMTVAVTAGVLVAGILTSSPDDLGRPGRAITVFCSADDGLHVISSTPWPGSWYSVPLLIVLAICTLIGLGALILATKRPVLPDLEADAAFRRLAGYTVTCTLTFTAAVTGAPIALRMLSAYPDCAGRPAFLWLVAAAGALLVCSALFAVGQIGVALAGRAPEAR</sequence>
<comment type="caution">
    <text evidence="2">The sequence shown here is derived from an EMBL/GenBank/DDBJ whole genome shotgun (WGS) entry which is preliminary data.</text>
</comment>